<protein>
    <submittedName>
        <fullName evidence="2">Uncharacterized protein</fullName>
    </submittedName>
</protein>
<dbReference type="Proteomes" id="UP000750502">
    <property type="component" value="Unassembled WGS sequence"/>
</dbReference>
<proteinExistence type="predicted"/>
<reference evidence="2" key="1">
    <citation type="journal article" date="2020" name="bioRxiv">
        <title>Historical genomics reveals the evolutionary mechanisms behind multiple outbreaks of the host-specific coffee wilt pathogen Fusarium xylarioides.</title>
        <authorList>
            <person name="Peck D."/>
            <person name="Nowell R.W."/>
            <person name="Flood J."/>
            <person name="Ryan M.J."/>
            <person name="Barraclough T.G."/>
        </authorList>
    </citation>
    <scope>NUCLEOTIDE SEQUENCE</scope>
    <source>
        <strain evidence="2">IMI 127659i</strain>
    </source>
</reference>
<evidence type="ECO:0000313" key="2">
    <source>
        <dbReference type="EMBL" id="KAG5760042.1"/>
    </source>
</evidence>
<evidence type="ECO:0000256" key="1">
    <source>
        <dbReference type="SAM" id="MobiDB-lite"/>
    </source>
</evidence>
<feature type="compositionally biased region" description="Acidic residues" evidence="1">
    <location>
        <begin position="219"/>
        <end position="233"/>
    </location>
</feature>
<comment type="caution">
    <text evidence="2">The sequence shown here is derived from an EMBL/GenBank/DDBJ whole genome shotgun (WGS) entry which is preliminary data.</text>
</comment>
<feature type="region of interest" description="Disordered" evidence="1">
    <location>
        <begin position="253"/>
        <end position="308"/>
    </location>
</feature>
<feature type="region of interest" description="Disordered" evidence="1">
    <location>
        <begin position="518"/>
        <end position="538"/>
    </location>
</feature>
<feature type="compositionally biased region" description="Basic and acidic residues" evidence="1">
    <location>
        <begin position="206"/>
        <end position="216"/>
    </location>
</feature>
<feature type="region of interest" description="Disordered" evidence="1">
    <location>
        <begin position="206"/>
        <end position="240"/>
    </location>
</feature>
<feature type="compositionally biased region" description="Polar residues" evidence="1">
    <location>
        <begin position="528"/>
        <end position="538"/>
    </location>
</feature>
<keyword evidence="3" id="KW-1185">Reference proteome</keyword>
<dbReference type="OrthoDB" id="409136at2759"/>
<evidence type="ECO:0000313" key="3">
    <source>
        <dbReference type="Proteomes" id="UP000750502"/>
    </source>
</evidence>
<dbReference type="EMBL" id="JADFTT010000583">
    <property type="protein sequence ID" value="KAG5760042.1"/>
    <property type="molecule type" value="Genomic_DNA"/>
</dbReference>
<organism evidence="2 3">
    <name type="scientific">Fusarium xylarioides</name>
    <dbReference type="NCBI Taxonomy" id="221167"/>
    <lineage>
        <taxon>Eukaryota</taxon>
        <taxon>Fungi</taxon>
        <taxon>Dikarya</taxon>
        <taxon>Ascomycota</taxon>
        <taxon>Pezizomycotina</taxon>
        <taxon>Sordariomycetes</taxon>
        <taxon>Hypocreomycetidae</taxon>
        <taxon>Hypocreales</taxon>
        <taxon>Nectriaceae</taxon>
        <taxon>Fusarium</taxon>
        <taxon>Fusarium fujikuroi species complex</taxon>
    </lineage>
</organism>
<dbReference type="AlphaFoldDB" id="A0A9P7HPX8"/>
<name>A0A9P7HPX8_9HYPO</name>
<accession>A0A9P7HPX8</accession>
<feature type="compositionally biased region" description="Acidic residues" evidence="1">
    <location>
        <begin position="259"/>
        <end position="268"/>
    </location>
</feature>
<gene>
    <name evidence="2" type="ORF">H9Q72_011839</name>
</gene>
<sequence length="692" mass="77129">MDYSSILSKPKSFFGKQKVWMARGEDLALFNTHRPNIQNLLRHSCIPESSHNLWIGLYRVGTTEEEAKTFVVVSCTDRRIRKLTRDILSSCPIFQPGEALDRFKVISKATLPETACEPQQTMQDEDNKPSETSLLEDRKGINMAMPKPQTTICLYPSHTGDNYLCRKIQVFKKGQSLSRTATAGPLILLNGCTYQLTVAHVVDSVDSEKDVGHDTAESTVDDWDDWDDEEDDDTSRCSVDEDVASWNISVRRNRTPDTYNDESTDEDNSEHLSSDSVPKLATQKDKSTVATNKETTTNEEPTDDPVRLFTSPFSSPPEQPVLEDFIVTQYFPSDITIQSSIESCQVSSEMDYLLIPTKDGPPTLAYDSGKAELVQVSEAFDLQEQTEPRPILIATGLFGYVEGVVFPAPSLLRSRGSKEFQTLYCVECNSAITNGTSGSAVFDKETGLLAGHLVLGCPEKNISYMVPIVSVLSDLEVRCGQKGNCQVQINVSAAVRLNVVDMVTAGFRELTQSSLLGGPTIQHDQESPEQAVSKSPKTTQWERINKPIISILKGLQRDYTVRLDPWDNRFGQKPRSSDIDRLLFARFEDIERAFLEAMALILVHPQPAFEDHQDIGIPQTRDNSLATIGSSATIKSCNHNGKDGPQPTAWMVDIFKPLISKEKALDRREVFALLEGKVWIRPEDEKPKPAPV</sequence>
<reference evidence="2" key="2">
    <citation type="submission" date="2020-10" db="EMBL/GenBank/DDBJ databases">
        <authorList>
            <person name="Peck L.D."/>
            <person name="Nowell R.W."/>
            <person name="Flood J."/>
            <person name="Ryan M.J."/>
            <person name="Barraclough T.G."/>
        </authorList>
    </citation>
    <scope>NUCLEOTIDE SEQUENCE</scope>
    <source>
        <strain evidence="2">IMI 127659i</strain>
    </source>
</reference>